<keyword evidence="5 7" id="KW-0472">Membrane</keyword>
<dbReference type="PANTHER" id="PTHR45649">
    <property type="entry name" value="AMINO-ACID PERMEASE BAT1"/>
    <property type="match status" value="1"/>
</dbReference>
<gene>
    <name evidence="8" type="ORF">BDY21DRAFT_33120</name>
</gene>
<feature type="transmembrane region" description="Helical" evidence="7">
    <location>
        <begin position="204"/>
        <end position="223"/>
    </location>
</feature>
<accession>A0A6A6NZD3</accession>
<evidence type="ECO:0000313" key="8">
    <source>
        <dbReference type="EMBL" id="KAF2457056.1"/>
    </source>
</evidence>
<feature type="transmembrane region" description="Helical" evidence="7">
    <location>
        <begin position="454"/>
        <end position="474"/>
    </location>
</feature>
<dbReference type="InterPro" id="IPR002293">
    <property type="entry name" value="AA/rel_permease1"/>
</dbReference>
<dbReference type="PROSITE" id="PS00218">
    <property type="entry name" value="AMINO_ACID_PERMEASE_1"/>
    <property type="match status" value="1"/>
</dbReference>
<feature type="transmembrane region" description="Helical" evidence="7">
    <location>
        <begin position="134"/>
        <end position="162"/>
    </location>
</feature>
<dbReference type="GO" id="GO:0006865">
    <property type="term" value="P:amino acid transport"/>
    <property type="evidence" value="ECO:0007669"/>
    <property type="project" value="InterPro"/>
</dbReference>
<sequence>MELSNSIEPATNGDKSMSQEGYAVSSPPSEESSNVAWKRQVLDRFLGLKPAIAFGLTLQLSWEAAAAGFQAGLVNGGPAAIVWGMFLVGFGATAISISLGEMASITPTVGAQYRWTASYAPRVMSPNFWGLIQGWLTVFAWMATSAAASFLIAGLIMALIILNNLTYVPERWHATLLTWAVLLIPFAFNIFARKLLAPIEIVGGVMHIIFFVITVVTLCVTAPKSSAEFVFTQGDPGISGWNNAGISFSIGLLTSVFSIQGFDGVLHMSDEVKEAPKKVPQSMVWGTVMNSVVAFAFVVCLLFTIGDIDRVTSSATGYPIIEIYYQATNSKAWTTVLGLMIIVPGLVSLFSILASVSRLSWAFARDGGMPFSHFFAHVHPTLRIPLRSLGLVTAVVVILTLVNIGSTTAFYAILSLSTLTLYVSYMVPVLFFTLRKLSSRRPALGVWNVGRWGLPVNCFALVYGLYMIVFLPWPPMQPVDEENMNYSGPVLGFVLLLSLLDWFVSGRKRFSMVDRPGEWTVEHQREAQEEEQRSEKNE</sequence>
<feature type="transmembrane region" description="Helical" evidence="7">
    <location>
        <begin position="174"/>
        <end position="192"/>
    </location>
</feature>
<evidence type="ECO:0000256" key="2">
    <source>
        <dbReference type="ARBA" id="ARBA00022448"/>
    </source>
</evidence>
<dbReference type="InterPro" id="IPR004840">
    <property type="entry name" value="Amino_acid_permease_CS"/>
</dbReference>
<evidence type="ECO:0000256" key="7">
    <source>
        <dbReference type="SAM" id="Phobius"/>
    </source>
</evidence>
<reference evidence="8" key="1">
    <citation type="journal article" date="2020" name="Stud. Mycol.">
        <title>101 Dothideomycetes genomes: a test case for predicting lifestyles and emergence of pathogens.</title>
        <authorList>
            <person name="Haridas S."/>
            <person name="Albert R."/>
            <person name="Binder M."/>
            <person name="Bloem J."/>
            <person name="Labutti K."/>
            <person name="Salamov A."/>
            <person name="Andreopoulos B."/>
            <person name="Baker S."/>
            <person name="Barry K."/>
            <person name="Bills G."/>
            <person name="Bluhm B."/>
            <person name="Cannon C."/>
            <person name="Castanera R."/>
            <person name="Culley D."/>
            <person name="Daum C."/>
            <person name="Ezra D."/>
            <person name="Gonzalez J."/>
            <person name="Henrissat B."/>
            <person name="Kuo A."/>
            <person name="Liang C."/>
            <person name="Lipzen A."/>
            <person name="Lutzoni F."/>
            <person name="Magnuson J."/>
            <person name="Mondo S."/>
            <person name="Nolan M."/>
            <person name="Ohm R."/>
            <person name="Pangilinan J."/>
            <person name="Park H.-J."/>
            <person name="Ramirez L."/>
            <person name="Alfaro M."/>
            <person name="Sun H."/>
            <person name="Tritt A."/>
            <person name="Yoshinaga Y."/>
            <person name="Zwiers L.-H."/>
            <person name="Turgeon B."/>
            <person name="Goodwin S."/>
            <person name="Spatafora J."/>
            <person name="Crous P."/>
            <person name="Grigoriev I."/>
        </authorList>
    </citation>
    <scope>NUCLEOTIDE SEQUENCE</scope>
    <source>
        <strain evidence="8">ATCC 16933</strain>
    </source>
</reference>
<dbReference type="PIRSF" id="PIRSF006060">
    <property type="entry name" value="AA_transporter"/>
    <property type="match status" value="1"/>
</dbReference>
<dbReference type="AlphaFoldDB" id="A0A6A6NZD3"/>
<dbReference type="GO" id="GO:0022857">
    <property type="term" value="F:transmembrane transporter activity"/>
    <property type="evidence" value="ECO:0007669"/>
    <property type="project" value="InterPro"/>
</dbReference>
<keyword evidence="2" id="KW-0813">Transport</keyword>
<name>A0A6A6NZD3_9PEZI</name>
<dbReference type="Proteomes" id="UP000799766">
    <property type="component" value="Unassembled WGS sequence"/>
</dbReference>
<proteinExistence type="predicted"/>
<dbReference type="Gene3D" id="1.20.1740.10">
    <property type="entry name" value="Amino acid/polyamine transporter I"/>
    <property type="match status" value="1"/>
</dbReference>
<evidence type="ECO:0000313" key="9">
    <source>
        <dbReference type="Proteomes" id="UP000799766"/>
    </source>
</evidence>
<feature type="transmembrane region" description="Helical" evidence="7">
    <location>
        <begin position="336"/>
        <end position="363"/>
    </location>
</feature>
<comment type="subcellular location">
    <subcellularLocation>
        <location evidence="1">Membrane</location>
        <topology evidence="1">Multi-pass membrane protein</topology>
    </subcellularLocation>
</comment>
<dbReference type="EMBL" id="MU001681">
    <property type="protein sequence ID" value="KAF2457056.1"/>
    <property type="molecule type" value="Genomic_DNA"/>
</dbReference>
<keyword evidence="9" id="KW-1185">Reference proteome</keyword>
<evidence type="ECO:0000256" key="6">
    <source>
        <dbReference type="SAM" id="MobiDB-lite"/>
    </source>
</evidence>
<feature type="transmembrane region" description="Helical" evidence="7">
    <location>
        <begin position="283"/>
        <end position="305"/>
    </location>
</feature>
<dbReference type="PANTHER" id="PTHR45649:SF5">
    <property type="entry name" value="GABA TRANSPORTER (EUROFUNG)-RELATED"/>
    <property type="match status" value="1"/>
</dbReference>
<feature type="transmembrane region" description="Helical" evidence="7">
    <location>
        <begin position="80"/>
        <end position="99"/>
    </location>
</feature>
<feature type="transmembrane region" description="Helical" evidence="7">
    <location>
        <begin position="384"/>
        <end position="404"/>
    </location>
</feature>
<dbReference type="Pfam" id="PF13520">
    <property type="entry name" value="AA_permease_2"/>
    <property type="match status" value="1"/>
</dbReference>
<keyword evidence="4 7" id="KW-1133">Transmembrane helix</keyword>
<organism evidence="8 9">
    <name type="scientific">Lineolata rhizophorae</name>
    <dbReference type="NCBI Taxonomy" id="578093"/>
    <lineage>
        <taxon>Eukaryota</taxon>
        <taxon>Fungi</taxon>
        <taxon>Dikarya</taxon>
        <taxon>Ascomycota</taxon>
        <taxon>Pezizomycotina</taxon>
        <taxon>Dothideomycetes</taxon>
        <taxon>Dothideomycetes incertae sedis</taxon>
        <taxon>Lineolatales</taxon>
        <taxon>Lineolataceae</taxon>
        <taxon>Lineolata</taxon>
    </lineage>
</organism>
<evidence type="ECO:0000256" key="3">
    <source>
        <dbReference type="ARBA" id="ARBA00022692"/>
    </source>
</evidence>
<evidence type="ECO:0000256" key="4">
    <source>
        <dbReference type="ARBA" id="ARBA00022989"/>
    </source>
</evidence>
<dbReference type="OrthoDB" id="3257095at2759"/>
<feature type="transmembrane region" description="Helical" evidence="7">
    <location>
        <begin position="410"/>
        <end position="434"/>
    </location>
</feature>
<feature type="transmembrane region" description="Helical" evidence="7">
    <location>
        <begin position="486"/>
        <end position="504"/>
    </location>
</feature>
<keyword evidence="3 7" id="KW-0812">Transmembrane</keyword>
<feature type="compositionally biased region" description="Polar residues" evidence="6">
    <location>
        <begin position="1"/>
        <end position="19"/>
    </location>
</feature>
<feature type="region of interest" description="Disordered" evidence="6">
    <location>
        <begin position="1"/>
        <end position="31"/>
    </location>
</feature>
<evidence type="ECO:0000256" key="1">
    <source>
        <dbReference type="ARBA" id="ARBA00004141"/>
    </source>
</evidence>
<dbReference type="GO" id="GO:0016020">
    <property type="term" value="C:membrane"/>
    <property type="evidence" value="ECO:0007669"/>
    <property type="project" value="UniProtKB-SubCell"/>
</dbReference>
<feature type="transmembrane region" description="Helical" evidence="7">
    <location>
        <begin position="243"/>
        <end position="262"/>
    </location>
</feature>
<evidence type="ECO:0000256" key="5">
    <source>
        <dbReference type="ARBA" id="ARBA00023136"/>
    </source>
</evidence>
<protein>
    <submittedName>
        <fullName evidence="8">Putative amino acid permease</fullName>
    </submittedName>
</protein>